<dbReference type="InterPro" id="IPR029044">
    <property type="entry name" value="Nucleotide-diphossugar_trans"/>
</dbReference>
<evidence type="ECO:0000256" key="1">
    <source>
        <dbReference type="ARBA" id="ARBA00006739"/>
    </source>
</evidence>
<keyword evidence="3 7" id="KW-0808">Transferase</keyword>
<name>A0A174FCR8_PARDI</name>
<dbReference type="Pfam" id="PF00535">
    <property type="entry name" value="Glycos_transf_2"/>
    <property type="match status" value="1"/>
</dbReference>
<feature type="transmembrane region" description="Helical" evidence="4">
    <location>
        <begin position="291"/>
        <end position="312"/>
    </location>
</feature>
<dbReference type="Proteomes" id="UP000461276">
    <property type="component" value="Unassembled WGS sequence"/>
</dbReference>
<dbReference type="RefSeq" id="WP_009018136.1">
    <property type="nucleotide sequence ID" value="NZ_CABMKT010000001.1"/>
</dbReference>
<sequence length="387" mass="44888">MFLLNNTELFLLGITLIGFVILSLYYLIAYARLLRASRRTDDTLEEGNKLPVSIIIYAKNDSENLKKHLPALLTQDYPEYQVVVINDGSSDDTDDTLKFFQNEYKHLYHTYVPSDARYLSRRKLAFTLGVKAAKYDILLFTEANCQPLNDQWLSAMVGGYTPETSIVLGYCKYSNYKGFFHKLIAYDNLLTGLRYLSSALSHHPYTGNGRNLSYRKELFFKHKGYYQSLNLHAGDDDLFINEASTKENTKVIYTPDSLTEMDQIERFGIWKEMKVSRAATQRYYKGSALTFYHLESTCFFLFQVSVIATVVIGLQGNWLISLIAVLLYLIRFIIKAIVFGKSARMLQQSPTIGWLFLLEFIQPIFNGYVRIYRLFRSRKDYTFRLEN</sequence>
<dbReference type="PANTHER" id="PTHR43630">
    <property type="entry name" value="POLY-BETA-1,6-N-ACETYL-D-GLUCOSAMINE SYNTHASE"/>
    <property type="match status" value="1"/>
</dbReference>
<dbReference type="InterPro" id="IPR001173">
    <property type="entry name" value="Glyco_trans_2-like"/>
</dbReference>
<dbReference type="EMBL" id="WKMC01000010">
    <property type="protein sequence ID" value="MRZ51385.1"/>
    <property type="molecule type" value="Genomic_DNA"/>
</dbReference>
<dbReference type="EMBL" id="CYYK01000008">
    <property type="protein sequence ID" value="CUO47561.1"/>
    <property type="molecule type" value="Genomic_DNA"/>
</dbReference>
<keyword evidence="4" id="KW-0812">Transmembrane</keyword>
<evidence type="ECO:0000256" key="3">
    <source>
        <dbReference type="ARBA" id="ARBA00022679"/>
    </source>
</evidence>
<evidence type="ECO:0000313" key="9">
    <source>
        <dbReference type="Proteomes" id="UP000095455"/>
    </source>
</evidence>
<evidence type="ECO:0000313" key="7">
    <source>
        <dbReference type="EMBL" id="MRY93226.1"/>
    </source>
</evidence>
<proteinExistence type="inferred from homology"/>
<dbReference type="EMBL" id="WKMY01000004">
    <property type="protein sequence ID" value="MRY93226.1"/>
    <property type="molecule type" value="Genomic_DNA"/>
</dbReference>
<dbReference type="GO" id="GO:0016757">
    <property type="term" value="F:glycosyltransferase activity"/>
    <property type="evidence" value="ECO:0007669"/>
    <property type="project" value="UniProtKB-KW"/>
</dbReference>
<evidence type="ECO:0000313" key="8">
    <source>
        <dbReference type="EMBL" id="MRZ51385.1"/>
    </source>
</evidence>
<protein>
    <submittedName>
        <fullName evidence="7">Glycosyltransferase</fullName>
    </submittedName>
    <submittedName>
        <fullName evidence="6">Poly-beta-1,6-N-acetyl-D-glucosamine synthase</fullName>
        <ecNumber evidence="6">2.4.1.-</ecNumber>
    </submittedName>
</protein>
<keyword evidence="4" id="KW-0472">Membrane</keyword>
<comment type="similarity">
    <text evidence="1">Belongs to the glycosyltransferase 2 family.</text>
</comment>
<gene>
    <name evidence="6" type="primary">icaA_1</name>
    <name evidence="6" type="ORF">ERS852380_02375</name>
    <name evidence="8" type="ORF">GKD66_14350</name>
    <name evidence="7" type="ORF">GKD67_08305</name>
</gene>
<accession>A0A174FCR8</accession>
<evidence type="ECO:0000313" key="11">
    <source>
        <dbReference type="Proteomes" id="UP000461276"/>
    </source>
</evidence>
<dbReference type="Proteomes" id="UP000095455">
    <property type="component" value="Unassembled WGS sequence"/>
</dbReference>
<feature type="transmembrane region" description="Helical" evidence="4">
    <location>
        <begin position="318"/>
        <end position="340"/>
    </location>
</feature>
<dbReference type="Gene3D" id="3.90.550.10">
    <property type="entry name" value="Spore Coat Polysaccharide Biosynthesis Protein SpsA, Chain A"/>
    <property type="match status" value="1"/>
</dbReference>
<keyword evidence="2 6" id="KW-0328">Glycosyltransferase</keyword>
<evidence type="ECO:0000313" key="10">
    <source>
        <dbReference type="Proteomes" id="UP000441358"/>
    </source>
</evidence>
<organism evidence="7 11">
    <name type="scientific">Parabacteroides distasonis</name>
    <dbReference type="NCBI Taxonomy" id="823"/>
    <lineage>
        <taxon>Bacteria</taxon>
        <taxon>Pseudomonadati</taxon>
        <taxon>Bacteroidota</taxon>
        <taxon>Bacteroidia</taxon>
        <taxon>Bacteroidales</taxon>
        <taxon>Tannerellaceae</taxon>
        <taxon>Parabacteroides</taxon>
    </lineage>
</organism>
<dbReference type="AlphaFoldDB" id="A0A174FCR8"/>
<evidence type="ECO:0000259" key="5">
    <source>
        <dbReference type="Pfam" id="PF00535"/>
    </source>
</evidence>
<dbReference type="PANTHER" id="PTHR43630:SF1">
    <property type="entry name" value="POLY-BETA-1,6-N-ACETYL-D-GLUCOSAMINE SYNTHASE"/>
    <property type="match status" value="1"/>
</dbReference>
<evidence type="ECO:0000313" key="6">
    <source>
        <dbReference type="EMBL" id="CUO47561.1"/>
    </source>
</evidence>
<evidence type="ECO:0000256" key="4">
    <source>
        <dbReference type="SAM" id="Phobius"/>
    </source>
</evidence>
<feature type="transmembrane region" description="Helical" evidence="4">
    <location>
        <begin position="352"/>
        <end position="371"/>
    </location>
</feature>
<feature type="transmembrane region" description="Helical" evidence="4">
    <location>
        <begin position="12"/>
        <end position="31"/>
    </location>
</feature>
<keyword evidence="4" id="KW-1133">Transmembrane helix</keyword>
<reference evidence="10 11" key="2">
    <citation type="journal article" date="2019" name="Nat. Med.">
        <title>A library of human gut bacterial isolates paired with longitudinal multiomics data enables mechanistic microbiome research.</title>
        <authorList>
            <person name="Poyet M."/>
            <person name="Groussin M."/>
            <person name="Gibbons S.M."/>
            <person name="Avila-Pacheco J."/>
            <person name="Jiang X."/>
            <person name="Kearney S.M."/>
            <person name="Perrotta A.R."/>
            <person name="Berdy B."/>
            <person name="Zhao S."/>
            <person name="Lieberman T.D."/>
            <person name="Swanson P.K."/>
            <person name="Smith M."/>
            <person name="Roesemann S."/>
            <person name="Alexander J.E."/>
            <person name="Rich S.A."/>
            <person name="Livny J."/>
            <person name="Vlamakis H."/>
            <person name="Clish C."/>
            <person name="Bullock K."/>
            <person name="Deik A."/>
            <person name="Scott J."/>
            <person name="Pierce K.A."/>
            <person name="Xavier R.J."/>
            <person name="Alm E.J."/>
        </authorList>
    </citation>
    <scope>NUCLEOTIDE SEQUENCE [LARGE SCALE GENOMIC DNA]</scope>
    <source>
        <strain evidence="8 10">BIOML-A32</strain>
        <strain evidence="7 11">BIOML-A9</strain>
    </source>
</reference>
<evidence type="ECO:0000256" key="2">
    <source>
        <dbReference type="ARBA" id="ARBA00022676"/>
    </source>
</evidence>
<comment type="caution">
    <text evidence="7">The sequence shown here is derived from an EMBL/GenBank/DDBJ whole genome shotgun (WGS) entry which is preliminary data.</text>
</comment>
<feature type="domain" description="Glycosyltransferase 2-like" evidence="5">
    <location>
        <begin position="53"/>
        <end position="182"/>
    </location>
</feature>
<dbReference type="Proteomes" id="UP000441358">
    <property type="component" value="Unassembled WGS sequence"/>
</dbReference>
<dbReference type="EC" id="2.4.1.-" evidence="6"/>
<dbReference type="SUPFAM" id="SSF53448">
    <property type="entry name" value="Nucleotide-diphospho-sugar transferases"/>
    <property type="match status" value="1"/>
</dbReference>
<reference evidence="6 9" key="1">
    <citation type="submission" date="2015-09" db="EMBL/GenBank/DDBJ databases">
        <authorList>
            <consortium name="Pathogen Informatics"/>
        </authorList>
    </citation>
    <scope>NUCLEOTIDE SEQUENCE [LARGE SCALE GENOMIC DNA]</scope>
    <source>
        <strain evidence="6 9">2789STDY5608822</strain>
    </source>
</reference>